<dbReference type="AlphaFoldDB" id="A0A6A4I7J0"/>
<feature type="transmembrane region" description="Helical" evidence="1">
    <location>
        <begin position="261"/>
        <end position="285"/>
    </location>
</feature>
<accession>A0A6A4I7J0</accession>
<evidence type="ECO:0000256" key="1">
    <source>
        <dbReference type="SAM" id="Phobius"/>
    </source>
</evidence>
<dbReference type="OrthoDB" id="3354175at2759"/>
<feature type="transmembrane region" description="Helical" evidence="1">
    <location>
        <begin position="51"/>
        <end position="73"/>
    </location>
</feature>
<gene>
    <name evidence="2" type="ORF">BT96DRAFT_1015323</name>
</gene>
<dbReference type="EMBL" id="ML769406">
    <property type="protein sequence ID" value="KAE9405833.1"/>
    <property type="molecule type" value="Genomic_DNA"/>
</dbReference>
<sequence length="305" mass="33622">MAIGLVGQAKLSLITIFVECSLYGFFLLLAIIASSILLRRNSDHYKSKGRLKILAVVLIMFLLGTLHICVHFYRVMNAFFGSEDGRERSFEELDKMLVNIRSVGYILKTGTYYVQTYVGDAFVMYRVKVVWSGNRRVMAPLVVSFLASVGISIYVLREMAQAAPGSTIFESRLFDPVLCFFVLTLITNLGSTLLIAGRIHWLHSQVKNASQIVVSFPPFGASARVGGRAIFVAGVIIESGAIYSLALLIILILYSFKIHAVYVMIDAVTQLIGIAFAFIVIRIAFGVSTEAAPPLLFDSAMLDLL</sequence>
<organism evidence="2 3">
    <name type="scientific">Gymnopus androsaceus JB14</name>
    <dbReference type="NCBI Taxonomy" id="1447944"/>
    <lineage>
        <taxon>Eukaryota</taxon>
        <taxon>Fungi</taxon>
        <taxon>Dikarya</taxon>
        <taxon>Basidiomycota</taxon>
        <taxon>Agaricomycotina</taxon>
        <taxon>Agaricomycetes</taxon>
        <taxon>Agaricomycetidae</taxon>
        <taxon>Agaricales</taxon>
        <taxon>Marasmiineae</taxon>
        <taxon>Omphalotaceae</taxon>
        <taxon>Gymnopus</taxon>
    </lineage>
</organism>
<dbReference type="Proteomes" id="UP000799118">
    <property type="component" value="Unassembled WGS sequence"/>
</dbReference>
<feature type="transmembrane region" description="Helical" evidence="1">
    <location>
        <begin position="137"/>
        <end position="156"/>
    </location>
</feature>
<feature type="transmembrane region" description="Helical" evidence="1">
    <location>
        <begin position="177"/>
        <end position="201"/>
    </location>
</feature>
<proteinExistence type="predicted"/>
<keyword evidence="1" id="KW-0472">Membrane</keyword>
<reference evidence="2" key="1">
    <citation type="journal article" date="2019" name="Environ. Microbiol.">
        <title>Fungal ecological strategies reflected in gene transcription - a case study of two litter decomposers.</title>
        <authorList>
            <person name="Barbi F."/>
            <person name="Kohler A."/>
            <person name="Barry K."/>
            <person name="Baskaran P."/>
            <person name="Daum C."/>
            <person name="Fauchery L."/>
            <person name="Ihrmark K."/>
            <person name="Kuo A."/>
            <person name="LaButti K."/>
            <person name="Lipzen A."/>
            <person name="Morin E."/>
            <person name="Grigoriev I.V."/>
            <person name="Henrissat B."/>
            <person name="Lindahl B."/>
            <person name="Martin F."/>
        </authorList>
    </citation>
    <scope>NUCLEOTIDE SEQUENCE</scope>
    <source>
        <strain evidence="2">JB14</strain>
    </source>
</reference>
<evidence type="ECO:0000313" key="3">
    <source>
        <dbReference type="Proteomes" id="UP000799118"/>
    </source>
</evidence>
<feature type="transmembrane region" description="Helical" evidence="1">
    <location>
        <begin position="229"/>
        <end position="254"/>
    </location>
</feature>
<evidence type="ECO:0000313" key="2">
    <source>
        <dbReference type="EMBL" id="KAE9405833.1"/>
    </source>
</evidence>
<keyword evidence="1" id="KW-1133">Transmembrane helix</keyword>
<name>A0A6A4I7J0_9AGAR</name>
<protein>
    <submittedName>
        <fullName evidence="2">Uncharacterized protein</fullName>
    </submittedName>
</protein>
<keyword evidence="1" id="KW-0812">Transmembrane</keyword>
<feature type="transmembrane region" description="Helical" evidence="1">
    <location>
        <begin position="12"/>
        <end position="39"/>
    </location>
</feature>
<keyword evidence="3" id="KW-1185">Reference proteome</keyword>